<keyword evidence="2" id="KW-1185">Reference proteome</keyword>
<accession>A0A1M4YP85</accession>
<dbReference type="EMBL" id="FQVI01000012">
    <property type="protein sequence ID" value="SHF07206.1"/>
    <property type="molecule type" value="Genomic_DNA"/>
</dbReference>
<evidence type="ECO:0000313" key="1">
    <source>
        <dbReference type="EMBL" id="SHF07206.1"/>
    </source>
</evidence>
<organism evidence="1 2">
    <name type="scientific">Lactonifactor longoviformis DSM 17459</name>
    <dbReference type="NCBI Taxonomy" id="1122155"/>
    <lineage>
        <taxon>Bacteria</taxon>
        <taxon>Bacillati</taxon>
        <taxon>Bacillota</taxon>
        <taxon>Clostridia</taxon>
        <taxon>Eubacteriales</taxon>
        <taxon>Clostridiaceae</taxon>
        <taxon>Lactonifactor</taxon>
    </lineage>
</organism>
<gene>
    <name evidence="1" type="ORF">SAMN02745158_02425</name>
</gene>
<protein>
    <submittedName>
        <fullName evidence="1">Uncharacterized protein</fullName>
    </submittedName>
</protein>
<evidence type="ECO:0000313" key="2">
    <source>
        <dbReference type="Proteomes" id="UP000184245"/>
    </source>
</evidence>
<reference evidence="1 2" key="1">
    <citation type="submission" date="2016-11" db="EMBL/GenBank/DDBJ databases">
        <authorList>
            <person name="Jaros S."/>
            <person name="Januszkiewicz K."/>
            <person name="Wedrychowicz H."/>
        </authorList>
    </citation>
    <scope>NUCLEOTIDE SEQUENCE [LARGE SCALE GENOMIC DNA]</scope>
    <source>
        <strain evidence="1 2">DSM 17459</strain>
    </source>
</reference>
<proteinExistence type="predicted"/>
<name>A0A1M4YP85_9CLOT</name>
<dbReference type="AlphaFoldDB" id="A0A1M4YP85"/>
<sequence>MSKDSSRVLHYALMNAAHIVVKTMQLSRLIMIPREPKAGLIIMPLGIVPVNLSESSG</sequence>
<dbReference type="Proteomes" id="UP000184245">
    <property type="component" value="Unassembled WGS sequence"/>
</dbReference>